<keyword evidence="7" id="KW-0131">Cell cycle</keyword>
<dbReference type="Gene3D" id="1.20.1060.20">
    <property type="match status" value="1"/>
</dbReference>
<keyword evidence="6 8" id="KW-0539">Nucleus</keyword>
<dbReference type="GO" id="GO:0051177">
    <property type="term" value="P:meiotic sister chromatid cohesion"/>
    <property type="evidence" value="ECO:0007669"/>
    <property type="project" value="EnsemblFungi"/>
</dbReference>
<keyword evidence="3" id="KW-0132">Cell division</keyword>
<evidence type="ECO:0000256" key="6">
    <source>
        <dbReference type="ARBA" id="ARBA00023242"/>
    </source>
</evidence>
<dbReference type="Gene3D" id="3.40.50.300">
    <property type="entry name" value="P-loop containing nucleotide triphosphate hydrolases"/>
    <property type="match status" value="2"/>
</dbReference>
<dbReference type="GO" id="GO:0030892">
    <property type="term" value="C:mitotic cohesin complex"/>
    <property type="evidence" value="ECO:0007669"/>
    <property type="project" value="EnsemblFungi"/>
</dbReference>
<gene>
    <name evidence="11" type="ORF">METBIDRAFT_35348</name>
</gene>
<dbReference type="InterPro" id="IPR010935">
    <property type="entry name" value="SMC_hinge"/>
</dbReference>
<evidence type="ECO:0000256" key="9">
    <source>
        <dbReference type="SAM" id="Coils"/>
    </source>
</evidence>
<evidence type="ECO:0000256" key="4">
    <source>
        <dbReference type="ARBA" id="ARBA00022776"/>
    </source>
</evidence>
<dbReference type="SUPFAM" id="SSF75553">
    <property type="entry name" value="Smc hinge domain"/>
    <property type="match status" value="1"/>
</dbReference>
<dbReference type="GeneID" id="30029576"/>
<dbReference type="Proteomes" id="UP000092555">
    <property type="component" value="Unassembled WGS sequence"/>
</dbReference>
<dbReference type="GO" id="GO:0005634">
    <property type="term" value="C:nucleus"/>
    <property type="evidence" value="ECO:0007669"/>
    <property type="project" value="UniProtKB-SubCell"/>
</dbReference>
<dbReference type="GO" id="GO:0007130">
    <property type="term" value="P:synaptonemal complex assembly"/>
    <property type="evidence" value="ECO:0007669"/>
    <property type="project" value="EnsemblFungi"/>
</dbReference>
<evidence type="ECO:0000256" key="2">
    <source>
        <dbReference type="ARBA" id="ARBA00005917"/>
    </source>
</evidence>
<sequence>MFIKRITIQGFKTYKNTTIIDDLSPNLNVVIGRNGLGKSNFFSAIRFVLSDAYNHMTREERQGLIHEGSGTVMSAYVEVVFDNSDRRFPIQKDEVSIRRTIGLKKDDYSMDGRSATRSDIMNLLESAGFSRLNPYYIVPQGRITSLTNSKDSERLQLLKEVSGAKMFEAKLRESNKEMAHSQFKMERIDDSMEKLEEKISDLQMELDNLKEYQQLEKNKKIYEFNIFDRELKSLNAQIEEREEEYETIVLNSRNDLVDLEKREEICQNIQLSIDELASSMKLASLEQELCKTDENRVLASLAAKKAEEAALVNRLVSQKTMAGDDALKVDQLSEKVQKNTQLLTESHYPRLAALKEKEAEVAAEITELSNTQRLIFSKQSRFLEFASKSQRDAWLQTEIGTLEEDLSTREQRLESVKQDLKSNEEQHLECVTRLEDLRSTLDDVQNEQSIMVAEEGVHAAKLRVLTLLEEKKQLLREEIKLISLRDSAEHEYANASHKVAQTMDRSQAKALEAVNAITERLNLQDSVFGPLVELFTTSDKYKTAIEVVAGNSLFHIVVDNDETALILMKELSRVKAGRITIMPLNRIHVNPATFPDQEEHEFIPLIKKIKHNHELVGKAIQQVFGKTIICNNLQKGSELARKHGLNAITLDGDRASTKGVLSGGFRQYKHARLDSLKLQSKKKAELTKLNQDLRDYEMRLKDMESDVATATRSLESKTQEFEDLKARLEPQRLEHGKVLTNKLSLEREISTLKKIYETMRLAISSLNSKVKQFREEMASEFTSDLTAEDSRKLEDITTRLPQIEEEYNLIVTQVVVLETEIAEIENISSKYDSQIKTLKESSMSESLKIGETNSRVIKNEILALEIQIEDLGKKTRVAELNLEKIVKDSEKKKKDLEKANKQQAALLLKIEKASKRAEKILVKKAISDKRREELQEKIRALGGLPEEAFDKTTFENITLDEIFRNLDVIHNELKRYAHINKKALEQYNTFAKEREDLISRKHDLENSKESIENLVLSLEQQKDNAIKKSFSEVSRSFSELFEKLVPSGKGELVMRTKSDQDDERDIESIENYTGVSILVSFNSKEDEQQQIEQLSGGQKSLCAITLILAIQKCDPAPFYLFDEIDANLDTQYRTAVAAMVLSLASNAQFICTTFRPEMLQVANTFYGVSFANKVSSVAEIEQEDALTFVEIQR</sequence>
<dbReference type="PANTHER" id="PTHR43977">
    <property type="entry name" value="STRUCTURAL MAINTENANCE OF CHROMOSOMES PROTEIN 3"/>
    <property type="match status" value="1"/>
</dbReference>
<dbReference type="Pfam" id="PF02463">
    <property type="entry name" value="SMC_N"/>
    <property type="match status" value="1"/>
</dbReference>
<dbReference type="STRING" id="869754.A0A1A0HKH9"/>
<keyword evidence="12" id="KW-1185">Reference proteome</keyword>
<keyword evidence="4" id="KW-0498">Mitosis</keyword>
<evidence type="ECO:0000313" key="12">
    <source>
        <dbReference type="Proteomes" id="UP000092555"/>
    </source>
</evidence>
<organism evidence="11 12">
    <name type="scientific">Metschnikowia bicuspidata var. bicuspidata NRRL YB-4993</name>
    <dbReference type="NCBI Taxonomy" id="869754"/>
    <lineage>
        <taxon>Eukaryota</taxon>
        <taxon>Fungi</taxon>
        <taxon>Dikarya</taxon>
        <taxon>Ascomycota</taxon>
        <taxon>Saccharomycotina</taxon>
        <taxon>Pichiomycetes</taxon>
        <taxon>Metschnikowiaceae</taxon>
        <taxon>Metschnikowia</taxon>
    </lineage>
</organism>
<dbReference type="FunFam" id="3.40.50.300:FF:000424">
    <property type="entry name" value="Structural maintenance of chromosomes 3"/>
    <property type="match status" value="1"/>
</dbReference>
<evidence type="ECO:0000259" key="10">
    <source>
        <dbReference type="SMART" id="SM00968"/>
    </source>
</evidence>
<dbReference type="Pfam" id="PF06470">
    <property type="entry name" value="SMC_hinge"/>
    <property type="match status" value="1"/>
</dbReference>
<name>A0A1A0HKH9_9ASCO</name>
<dbReference type="GO" id="GO:0042802">
    <property type="term" value="F:identical protein binding"/>
    <property type="evidence" value="ECO:0007669"/>
    <property type="project" value="EnsemblFungi"/>
</dbReference>
<dbReference type="EMBL" id="LXTC01000001">
    <property type="protein sequence ID" value="OBA24313.1"/>
    <property type="molecule type" value="Genomic_DNA"/>
</dbReference>
<dbReference type="InterPro" id="IPR036277">
    <property type="entry name" value="SMC_hinge_sf"/>
</dbReference>
<dbReference type="FunFam" id="3.40.50.300:FF:000370">
    <property type="entry name" value="Structural maintenance of chromosomes 3"/>
    <property type="match status" value="1"/>
</dbReference>
<evidence type="ECO:0000256" key="1">
    <source>
        <dbReference type="ARBA" id="ARBA00004123"/>
    </source>
</evidence>
<dbReference type="InterPro" id="IPR024704">
    <property type="entry name" value="SMC"/>
</dbReference>
<dbReference type="PIRSF" id="PIRSF005719">
    <property type="entry name" value="SMC"/>
    <property type="match status" value="1"/>
</dbReference>
<dbReference type="GO" id="GO:0007131">
    <property type="term" value="P:reciprocal meiotic recombination"/>
    <property type="evidence" value="ECO:0007669"/>
    <property type="project" value="EnsemblFungi"/>
</dbReference>
<dbReference type="Gene3D" id="3.30.70.1620">
    <property type="match status" value="1"/>
</dbReference>
<feature type="domain" description="SMC hinge" evidence="10">
    <location>
        <begin position="525"/>
        <end position="640"/>
    </location>
</feature>
<evidence type="ECO:0000313" key="11">
    <source>
        <dbReference type="EMBL" id="OBA24313.1"/>
    </source>
</evidence>
<dbReference type="GO" id="GO:0007064">
    <property type="term" value="P:mitotic sister chromatid cohesion"/>
    <property type="evidence" value="ECO:0007669"/>
    <property type="project" value="EnsemblFungi"/>
</dbReference>
<dbReference type="InterPro" id="IPR027417">
    <property type="entry name" value="P-loop_NTPase"/>
</dbReference>
<evidence type="ECO:0000256" key="8">
    <source>
        <dbReference type="PIRNR" id="PIRNR005719"/>
    </source>
</evidence>
<dbReference type="InterPro" id="IPR041741">
    <property type="entry name" value="SMC3_ABC_euk"/>
</dbReference>
<dbReference type="GO" id="GO:0019901">
    <property type="term" value="F:protein kinase binding"/>
    <property type="evidence" value="ECO:0007669"/>
    <property type="project" value="EnsemblFungi"/>
</dbReference>
<dbReference type="GO" id="GO:0016887">
    <property type="term" value="F:ATP hydrolysis activity"/>
    <property type="evidence" value="ECO:0007669"/>
    <property type="project" value="EnsemblFungi"/>
</dbReference>
<feature type="coiled-coil region" evidence="9">
    <location>
        <begin position="679"/>
        <end position="727"/>
    </location>
</feature>
<protein>
    <recommendedName>
        <fullName evidence="8">Structural maintenance of chromosomes protein</fullName>
    </recommendedName>
</protein>
<feature type="coiled-coil region" evidence="9">
    <location>
        <begin position="178"/>
        <end position="251"/>
    </location>
</feature>
<comment type="subcellular location">
    <subcellularLocation>
        <location evidence="1 8">Nucleus</location>
    </subcellularLocation>
</comment>
<evidence type="ECO:0000256" key="3">
    <source>
        <dbReference type="ARBA" id="ARBA00022618"/>
    </source>
</evidence>
<accession>A0A1A0HKH9</accession>
<dbReference type="InterPro" id="IPR003395">
    <property type="entry name" value="RecF/RecN/SMC_N"/>
</dbReference>
<dbReference type="GO" id="GO:1990414">
    <property type="term" value="P:replication-born double-strand break repair via sister chromatid exchange"/>
    <property type="evidence" value="ECO:0007669"/>
    <property type="project" value="EnsemblFungi"/>
</dbReference>
<evidence type="ECO:0000256" key="5">
    <source>
        <dbReference type="ARBA" id="ARBA00023054"/>
    </source>
</evidence>
<comment type="caution">
    <text evidence="11">The sequence shown here is derived from an EMBL/GenBank/DDBJ whole genome shotgun (WGS) entry which is preliminary data.</text>
</comment>
<feature type="coiled-coil region" evidence="9">
    <location>
        <begin position="399"/>
        <end position="426"/>
    </location>
</feature>
<feature type="coiled-coil region" evidence="9">
    <location>
        <begin position="879"/>
        <end position="916"/>
    </location>
</feature>
<dbReference type="GO" id="GO:0000086">
    <property type="term" value="P:G2/M transition of mitotic cell cycle"/>
    <property type="evidence" value="ECO:0007669"/>
    <property type="project" value="EnsemblFungi"/>
</dbReference>
<feature type="coiled-coil region" evidence="9">
    <location>
        <begin position="994"/>
        <end position="1028"/>
    </location>
</feature>
<evidence type="ECO:0000256" key="7">
    <source>
        <dbReference type="ARBA" id="ARBA00023306"/>
    </source>
</evidence>
<dbReference type="SMART" id="SM00968">
    <property type="entry name" value="SMC_hinge"/>
    <property type="match status" value="1"/>
</dbReference>
<reference evidence="11 12" key="1">
    <citation type="submission" date="2016-05" db="EMBL/GenBank/DDBJ databases">
        <title>Comparative genomics of biotechnologically important yeasts.</title>
        <authorList>
            <consortium name="DOE Joint Genome Institute"/>
            <person name="Riley R."/>
            <person name="Haridas S."/>
            <person name="Wolfe K.H."/>
            <person name="Lopes M.R."/>
            <person name="Hittinger C.T."/>
            <person name="Goker M."/>
            <person name="Salamov A."/>
            <person name="Wisecaver J."/>
            <person name="Long T.M."/>
            <person name="Aerts A.L."/>
            <person name="Barry K."/>
            <person name="Choi C."/>
            <person name="Clum A."/>
            <person name="Coughlan A.Y."/>
            <person name="Deshpande S."/>
            <person name="Douglass A.P."/>
            <person name="Hanson S.J."/>
            <person name="Klenk H.-P."/>
            <person name="LaButti K."/>
            <person name="Lapidus A."/>
            <person name="Lindquist E."/>
            <person name="Lipzen A."/>
            <person name="Meier-kolthoff J.P."/>
            <person name="Ohm R.A."/>
            <person name="Otillar R.P."/>
            <person name="Pangilinan J."/>
            <person name="Peng Y."/>
            <person name="Rokas A."/>
            <person name="Rosa C.A."/>
            <person name="Scheuner C."/>
            <person name="Sibirny A.A."/>
            <person name="Slot J.C."/>
            <person name="Stielow J.B."/>
            <person name="Sun H."/>
            <person name="Kurtzman C.P."/>
            <person name="Blackwell M."/>
            <person name="Grigoriev I.V."/>
            <person name="Jeffries T.W."/>
        </authorList>
    </citation>
    <scope>NUCLEOTIDE SEQUENCE [LARGE SCALE GENOMIC DNA]</scope>
    <source>
        <strain evidence="11 12">NRRL YB-4993</strain>
    </source>
</reference>
<dbReference type="SUPFAM" id="SSF52540">
    <property type="entry name" value="P-loop containing nucleoside triphosphate hydrolases"/>
    <property type="match status" value="1"/>
</dbReference>
<dbReference type="AlphaFoldDB" id="A0A1A0HKH9"/>
<proteinExistence type="inferred from homology"/>
<dbReference type="RefSeq" id="XP_018714794.1">
    <property type="nucleotide sequence ID" value="XM_018856600.1"/>
</dbReference>
<keyword evidence="5 9" id="KW-0175">Coiled coil</keyword>
<dbReference type="GO" id="GO:0051301">
    <property type="term" value="P:cell division"/>
    <property type="evidence" value="ECO:0007669"/>
    <property type="project" value="UniProtKB-KW"/>
</dbReference>
<comment type="similarity">
    <text evidence="2">Belongs to the SMC family. SMC3 subfamily.</text>
</comment>
<dbReference type="GO" id="GO:0005524">
    <property type="term" value="F:ATP binding"/>
    <property type="evidence" value="ECO:0007669"/>
    <property type="project" value="InterPro"/>
</dbReference>
<dbReference type="CDD" id="cd03272">
    <property type="entry name" value="ABC_SMC3_euk"/>
    <property type="match status" value="1"/>
</dbReference>
<dbReference type="OrthoDB" id="431497at2759"/>